<feature type="domain" description="NET" evidence="2">
    <location>
        <begin position="110"/>
        <end position="169"/>
    </location>
</feature>
<reference evidence="5 6" key="1">
    <citation type="submission" date="2019-05" db="EMBL/GenBank/DDBJ databases">
        <title>Emergence of the Ug99 lineage of the wheat stem rust pathogen through somatic hybridization.</title>
        <authorList>
            <person name="Li F."/>
            <person name="Upadhyaya N.M."/>
            <person name="Sperschneider J."/>
            <person name="Matny O."/>
            <person name="Nguyen-Phuc H."/>
            <person name="Mago R."/>
            <person name="Raley C."/>
            <person name="Miller M.E."/>
            <person name="Silverstein K.A.T."/>
            <person name="Henningsen E."/>
            <person name="Hirsch C.D."/>
            <person name="Visser B."/>
            <person name="Pretorius Z.A."/>
            <person name="Steffenson B.J."/>
            <person name="Schwessinger B."/>
            <person name="Dodds P.N."/>
            <person name="Figueroa M."/>
        </authorList>
    </citation>
    <scope>NUCLEOTIDE SEQUENCE [LARGE SCALE GENOMIC DNA]</scope>
    <source>
        <strain evidence="3">21-0</strain>
        <strain evidence="4 6">Ug99</strain>
    </source>
</reference>
<dbReference type="Proteomes" id="UP000325313">
    <property type="component" value="Unassembled WGS sequence"/>
</dbReference>
<evidence type="ECO:0000313" key="3">
    <source>
        <dbReference type="EMBL" id="KAA1097941.1"/>
    </source>
</evidence>
<proteinExistence type="predicted"/>
<dbReference type="AlphaFoldDB" id="A0A5B0P9B3"/>
<sequence length="197" mass="22837">MEQSLHSARANFVDARSVTERFPVSEYYEQLDYYKKRKLAQQITRATEPMQLAAVDLLRTNRPDLIADENGNIELDIDTLDERTLYKLYQLLCAPSFQSSQPARVYYQTLNFEQKRELSMRLLNATESVKTAGINLIRNMRPDLATVGNEDTVIDIEILDDYTTYHLYQIFYGPPSQSAKPERPKLAAARRNHRDGR</sequence>
<evidence type="ECO:0000313" key="5">
    <source>
        <dbReference type="Proteomes" id="UP000324748"/>
    </source>
</evidence>
<dbReference type="InterPro" id="IPR038336">
    <property type="entry name" value="NET_sf"/>
</dbReference>
<dbReference type="EMBL" id="VDEP01000270">
    <property type="protein sequence ID" value="KAA1117095.1"/>
    <property type="molecule type" value="Genomic_DNA"/>
</dbReference>
<evidence type="ECO:0000313" key="4">
    <source>
        <dbReference type="EMBL" id="KAA1117095.1"/>
    </source>
</evidence>
<dbReference type="Proteomes" id="UP000324748">
    <property type="component" value="Unassembled WGS sequence"/>
</dbReference>
<dbReference type="Pfam" id="PF17035">
    <property type="entry name" value="BET"/>
    <property type="match status" value="2"/>
</dbReference>
<feature type="domain" description="NET" evidence="2">
    <location>
        <begin position="31"/>
        <end position="93"/>
    </location>
</feature>
<dbReference type="InterPro" id="IPR027353">
    <property type="entry name" value="NET_dom"/>
</dbReference>
<gene>
    <name evidence="3" type="ORF">PGT21_050180</name>
    <name evidence="4" type="ORF">PGTUg99_035599</name>
</gene>
<name>A0A5B0P9B3_PUCGR</name>
<keyword evidence="5" id="KW-1185">Reference proteome</keyword>
<organism evidence="3 5">
    <name type="scientific">Puccinia graminis f. sp. tritici</name>
    <dbReference type="NCBI Taxonomy" id="56615"/>
    <lineage>
        <taxon>Eukaryota</taxon>
        <taxon>Fungi</taxon>
        <taxon>Dikarya</taxon>
        <taxon>Basidiomycota</taxon>
        <taxon>Pucciniomycotina</taxon>
        <taxon>Pucciniomycetes</taxon>
        <taxon>Pucciniales</taxon>
        <taxon>Pucciniaceae</taxon>
        <taxon>Puccinia</taxon>
    </lineage>
</organism>
<dbReference type="Gene3D" id="1.20.1270.220">
    <property type="match status" value="2"/>
</dbReference>
<evidence type="ECO:0000259" key="2">
    <source>
        <dbReference type="Pfam" id="PF17035"/>
    </source>
</evidence>
<evidence type="ECO:0000256" key="1">
    <source>
        <dbReference type="SAM" id="MobiDB-lite"/>
    </source>
</evidence>
<protein>
    <recommendedName>
        <fullName evidence="2">NET domain-containing protein</fullName>
    </recommendedName>
</protein>
<accession>A0A5B0P9B3</accession>
<evidence type="ECO:0000313" key="6">
    <source>
        <dbReference type="Proteomes" id="UP000325313"/>
    </source>
</evidence>
<feature type="compositionally biased region" description="Basic residues" evidence="1">
    <location>
        <begin position="188"/>
        <end position="197"/>
    </location>
</feature>
<feature type="region of interest" description="Disordered" evidence="1">
    <location>
        <begin position="175"/>
        <end position="197"/>
    </location>
</feature>
<comment type="caution">
    <text evidence="3">The sequence shown here is derived from an EMBL/GenBank/DDBJ whole genome shotgun (WGS) entry which is preliminary data.</text>
</comment>
<dbReference type="EMBL" id="VSWC01000066">
    <property type="protein sequence ID" value="KAA1097941.1"/>
    <property type="molecule type" value="Genomic_DNA"/>
</dbReference>
<dbReference type="OrthoDB" id="2537748at2759"/>